<comment type="caution">
    <text evidence="2">The sequence shown here is derived from an EMBL/GenBank/DDBJ whole genome shotgun (WGS) entry which is preliminary data.</text>
</comment>
<protein>
    <submittedName>
        <fullName evidence="2">AAA family ATPase</fullName>
    </submittedName>
</protein>
<dbReference type="Pfam" id="PF03796">
    <property type="entry name" value="DnaB_C"/>
    <property type="match status" value="1"/>
</dbReference>
<dbReference type="GO" id="GO:0006260">
    <property type="term" value="P:DNA replication"/>
    <property type="evidence" value="ECO:0007669"/>
    <property type="project" value="InterPro"/>
</dbReference>
<name>A0A9D2DK74_9ACTN</name>
<dbReference type="AlphaFoldDB" id="A0A9D2DK74"/>
<evidence type="ECO:0000259" key="1">
    <source>
        <dbReference type="Pfam" id="PF03796"/>
    </source>
</evidence>
<reference evidence="2" key="2">
    <citation type="submission" date="2021-04" db="EMBL/GenBank/DDBJ databases">
        <authorList>
            <person name="Gilroy R."/>
        </authorList>
    </citation>
    <scope>NUCLEOTIDE SEQUENCE</scope>
    <source>
        <strain evidence="2">ChiHecolR3B27-1887</strain>
    </source>
</reference>
<dbReference type="GO" id="GO:0005524">
    <property type="term" value="F:ATP binding"/>
    <property type="evidence" value="ECO:0007669"/>
    <property type="project" value="InterPro"/>
</dbReference>
<evidence type="ECO:0000313" key="2">
    <source>
        <dbReference type="EMBL" id="HIZ18477.1"/>
    </source>
</evidence>
<organism evidence="2 3">
    <name type="scientific">Candidatus Olsenella stercoravium</name>
    <dbReference type="NCBI Taxonomy" id="2838713"/>
    <lineage>
        <taxon>Bacteria</taxon>
        <taxon>Bacillati</taxon>
        <taxon>Actinomycetota</taxon>
        <taxon>Coriobacteriia</taxon>
        <taxon>Coriobacteriales</taxon>
        <taxon>Atopobiaceae</taxon>
        <taxon>Olsenella</taxon>
    </lineage>
</organism>
<dbReference type="InterPro" id="IPR007694">
    <property type="entry name" value="DNA_helicase_DnaB-like_C"/>
</dbReference>
<dbReference type="InterPro" id="IPR027417">
    <property type="entry name" value="P-loop_NTPase"/>
</dbReference>
<dbReference type="GO" id="GO:0003678">
    <property type="term" value="F:DNA helicase activity"/>
    <property type="evidence" value="ECO:0007669"/>
    <property type="project" value="InterPro"/>
</dbReference>
<dbReference type="Gene3D" id="3.40.50.300">
    <property type="entry name" value="P-loop containing nucleotide triphosphate hydrolases"/>
    <property type="match status" value="1"/>
</dbReference>
<dbReference type="EMBL" id="DXBZ01000096">
    <property type="protein sequence ID" value="HIZ18477.1"/>
    <property type="molecule type" value="Genomic_DNA"/>
</dbReference>
<dbReference type="SUPFAM" id="SSF52540">
    <property type="entry name" value="P-loop containing nucleoside triphosphate hydrolases"/>
    <property type="match status" value="1"/>
</dbReference>
<reference evidence="2" key="1">
    <citation type="journal article" date="2021" name="PeerJ">
        <title>Extensive microbial diversity within the chicken gut microbiome revealed by metagenomics and culture.</title>
        <authorList>
            <person name="Gilroy R."/>
            <person name="Ravi A."/>
            <person name="Getino M."/>
            <person name="Pursley I."/>
            <person name="Horton D.L."/>
            <person name="Alikhan N.F."/>
            <person name="Baker D."/>
            <person name="Gharbi K."/>
            <person name="Hall N."/>
            <person name="Watson M."/>
            <person name="Adriaenssens E.M."/>
            <person name="Foster-Nyarko E."/>
            <person name="Jarju S."/>
            <person name="Secka A."/>
            <person name="Antonio M."/>
            <person name="Oren A."/>
            <person name="Chaudhuri R.R."/>
            <person name="La Ragione R."/>
            <person name="Hildebrand F."/>
            <person name="Pallen M.J."/>
        </authorList>
    </citation>
    <scope>NUCLEOTIDE SEQUENCE</scope>
    <source>
        <strain evidence="2">ChiHecolR3B27-1887</strain>
    </source>
</reference>
<accession>A0A9D2DK74</accession>
<dbReference type="Proteomes" id="UP000824029">
    <property type="component" value="Unassembled WGS sequence"/>
</dbReference>
<evidence type="ECO:0000313" key="3">
    <source>
        <dbReference type="Proteomes" id="UP000824029"/>
    </source>
</evidence>
<sequence>MSAWDEVMSRDAPERGWAVDCYLGGAEPLPTGTPLDWALGGGLMPGVTVLGGVASAGKSAIACQAAASVASRGLRVLYLTLDDAWGNVVARCMSSWSISHSASYGAGPFSWSQLPEMRRRWRDLRDADRSRVAYEGRDAALMAARAWAEGPGRHLAVVDSVTEIGQIEGMLRELREAGEPPALVVVDYLQQYQAGSPDLDRAEYSRVSDVAARLQRVALWGGTPVLALSSLRKLAKGEDDPTLDWFRGSGVVGYSAWAACVLTRGRAEGPGWREAVLHVVKNKGGRSGTRTSCELWGGYSYAGRMRDKEA</sequence>
<feature type="domain" description="SF4 helicase" evidence="1">
    <location>
        <begin position="35"/>
        <end position="289"/>
    </location>
</feature>
<proteinExistence type="predicted"/>
<gene>
    <name evidence="2" type="ORF">IAA22_05160</name>
</gene>